<dbReference type="EMBL" id="ABOX02000032">
    <property type="protein sequence ID" value="EEF59113.1"/>
    <property type="molecule type" value="Genomic_DNA"/>
</dbReference>
<comment type="caution">
    <text evidence="1">The sequence shown here is derived from an EMBL/GenBank/DDBJ whole genome shotgun (WGS) entry which is preliminary data.</text>
</comment>
<dbReference type="InterPro" id="IPR043519">
    <property type="entry name" value="NT_sf"/>
</dbReference>
<evidence type="ECO:0000313" key="2">
    <source>
        <dbReference type="Proteomes" id="UP000003688"/>
    </source>
</evidence>
<accession>B9XLY5</accession>
<dbReference type="Proteomes" id="UP000003688">
    <property type="component" value="Unassembled WGS sequence"/>
</dbReference>
<evidence type="ECO:0000313" key="1">
    <source>
        <dbReference type="EMBL" id="EEF59113.1"/>
    </source>
</evidence>
<proteinExistence type="predicted"/>
<keyword evidence="2" id="KW-1185">Reference proteome</keyword>
<sequence>MAEIESLLQRLTAGKVDFVIVGGFAAVAYGVSLVTQDVDICCNFECENLLRLQSALEGLHTVHRLTPAKLPLTITRVNCNDFKNLYLNTDLGQLDCLGQVLGVGDYSEVVKHAVALNLAFGPCQVLSIDALIKAKEAMNRPRDIAAVAQLRAIKERFKR</sequence>
<dbReference type="AlphaFoldDB" id="B9XLY5"/>
<protein>
    <recommendedName>
        <fullName evidence="3">Nucleotidyltransferase</fullName>
    </recommendedName>
</protein>
<dbReference type="OrthoDB" id="284878at2"/>
<organism evidence="1 2">
    <name type="scientific">Pedosphaera parvula (strain Ellin514)</name>
    <dbReference type="NCBI Taxonomy" id="320771"/>
    <lineage>
        <taxon>Bacteria</taxon>
        <taxon>Pseudomonadati</taxon>
        <taxon>Verrucomicrobiota</taxon>
        <taxon>Pedosphaerae</taxon>
        <taxon>Pedosphaerales</taxon>
        <taxon>Pedosphaeraceae</taxon>
        <taxon>Pedosphaera</taxon>
    </lineage>
</organism>
<gene>
    <name evidence="1" type="ORF">Cflav_PD1605</name>
</gene>
<dbReference type="RefSeq" id="WP_007416824.1">
    <property type="nucleotide sequence ID" value="NZ_ABOX02000032.1"/>
</dbReference>
<name>B9XLY5_PEDPL</name>
<dbReference type="Gene3D" id="3.30.460.40">
    <property type="match status" value="1"/>
</dbReference>
<evidence type="ECO:0008006" key="3">
    <source>
        <dbReference type="Google" id="ProtNLM"/>
    </source>
</evidence>
<dbReference type="SUPFAM" id="SSF81301">
    <property type="entry name" value="Nucleotidyltransferase"/>
    <property type="match status" value="1"/>
</dbReference>
<dbReference type="STRING" id="320771.Cflav_PD1605"/>
<reference evidence="1 2" key="1">
    <citation type="journal article" date="2011" name="J. Bacteriol.">
        <title>Genome sequence of 'Pedosphaera parvula' Ellin514, an aerobic Verrucomicrobial isolate from pasture soil.</title>
        <authorList>
            <person name="Kant R."/>
            <person name="van Passel M.W."/>
            <person name="Sangwan P."/>
            <person name="Palva A."/>
            <person name="Lucas S."/>
            <person name="Copeland A."/>
            <person name="Lapidus A."/>
            <person name="Glavina Del Rio T."/>
            <person name="Dalin E."/>
            <person name="Tice H."/>
            <person name="Bruce D."/>
            <person name="Goodwin L."/>
            <person name="Pitluck S."/>
            <person name="Chertkov O."/>
            <person name="Larimer F.W."/>
            <person name="Land M.L."/>
            <person name="Hauser L."/>
            <person name="Brettin T.S."/>
            <person name="Detter J.C."/>
            <person name="Han S."/>
            <person name="de Vos W.M."/>
            <person name="Janssen P.H."/>
            <person name="Smidt H."/>
        </authorList>
    </citation>
    <scope>NUCLEOTIDE SEQUENCE [LARGE SCALE GENOMIC DNA]</scope>
    <source>
        <strain evidence="1 2">Ellin514</strain>
    </source>
</reference>